<feature type="compositionally biased region" description="Low complexity" evidence="2">
    <location>
        <begin position="110"/>
        <end position="125"/>
    </location>
</feature>
<feature type="domain" description="PH" evidence="3">
    <location>
        <begin position="842"/>
        <end position="953"/>
    </location>
</feature>
<evidence type="ECO:0008006" key="7">
    <source>
        <dbReference type="Google" id="ProtNLM"/>
    </source>
</evidence>
<dbReference type="InterPro" id="IPR001849">
    <property type="entry name" value="PH_domain"/>
</dbReference>
<feature type="region of interest" description="Disordered" evidence="2">
    <location>
        <begin position="1319"/>
        <end position="1347"/>
    </location>
</feature>
<evidence type="ECO:0000256" key="2">
    <source>
        <dbReference type="SAM" id="MobiDB-lite"/>
    </source>
</evidence>
<dbReference type="SUPFAM" id="SSF48350">
    <property type="entry name" value="GTPase activation domain, GAP"/>
    <property type="match status" value="1"/>
</dbReference>
<dbReference type="Proteomes" id="UP001303373">
    <property type="component" value="Chromosome 11"/>
</dbReference>
<dbReference type="PROSITE" id="PS50003">
    <property type="entry name" value="PH_DOMAIN"/>
    <property type="match status" value="1"/>
</dbReference>
<dbReference type="EMBL" id="CP138590">
    <property type="protein sequence ID" value="WPH03706.1"/>
    <property type="molecule type" value="Genomic_DNA"/>
</dbReference>
<name>A0AAQ3RBM9_9PEZI</name>
<feature type="region of interest" description="Disordered" evidence="2">
    <location>
        <begin position="1017"/>
        <end position="1118"/>
    </location>
</feature>
<dbReference type="GO" id="GO:0005096">
    <property type="term" value="F:GTPase activator activity"/>
    <property type="evidence" value="ECO:0007669"/>
    <property type="project" value="UniProtKB-KW"/>
</dbReference>
<dbReference type="CDD" id="cd13277">
    <property type="entry name" value="PH_Bem3"/>
    <property type="match status" value="1"/>
</dbReference>
<evidence type="ECO:0000256" key="1">
    <source>
        <dbReference type="ARBA" id="ARBA00022468"/>
    </source>
</evidence>
<feature type="compositionally biased region" description="Low complexity" evidence="2">
    <location>
        <begin position="21"/>
        <end position="34"/>
    </location>
</feature>
<feature type="compositionally biased region" description="Polar residues" evidence="2">
    <location>
        <begin position="329"/>
        <end position="340"/>
    </location>
</feature>
<feature type="compositionally biased region" description="Low complexity" evidence="2">
    <location>
        <begin position="592"/>
        <end position="603"/>
    </location>
</feature>
<proteinExistence type="predicted"/>
<protein>
    <recommendedName>
        <fullName evidence="7">RhoGAP-domain-containing protein</fullName>
    </recommendedName>
</protein>
<feature type="region of interest" description="Disordered" evidence="2">
    <location>
        <begin position="241"/>
        <end position="518"/>
    </location>
</feature>
<dbReference type="Pfam" id="PF00169">
    <property type="entry name" value="PH"/>
    <property type="match status" value="1"/>
</dbReference>
<feature type="compositionally biased region" description="Polar residues" evidence="2">
    <location>
        <begin position="1047"/>
        <end position="1061"/>
    </location>
</feature>
<dbReference type="InterPro" id="IPR008936">
    <property type="entry name" value="Rho_GTPase_activation_prot"/>
</dbReference>
<feature type="compositionally biased region" description="Basic residues" evidence="2">
    <location>
        <begin position="487"/>
        <end position="496"/>
    </location>
</feature>
<dbReference type="InterPro" id="IPR000198">
    <property type="entry name" value="RhoGAP_dom"/>
</dbReference>
<feature type="region of interest" description="Disordered" evidence="2">
    <location>
        <begin position="649"/>
        <end position="669"/>
    </location>
</feature>
<feature type="compositionally biased region" description="Low complexity" evidence="2">
    <location>
        <begin position="142"/>
        <end position="156"/>
    </location>
</feature>
<feature type="compositionally biased region" description="Polar residues" evidence="2">
    <location>
        <begin position="95"/>
        <end position="109"/>
    </location>
</feature>
<dbReference type="InterPro" id="IPR011993">
    <property type="entry name" value="PH-like_dom_sf"/>
</dbReference>
<feature type="compositionally biased region" description="Polar residues" evidence="2">
    <location>
        <begin position="57"/>
        <end position="68"/>
    </location>
</feature>
<feature type="region of interest" description="Disordered" evidence="2">
    <location>
        <begin position="1"/>
        <end position="177"/>
    </location>
</feature>
<dbReference type="Gene3D" id="2.30.29.30">
    <property type="entry name" value="Pleckstrin-homology domain (PH domain)/Phosphotyrosine-binding domain (PTB)"/>
    <property type="match status" value="1"/>
</dbReference>
<dbReference type="Gene3D" id="1.10.555.10">
    <property type="entry name" value="Rho GTPase activation protein"/>
    <property type="match status" value="1"/>
</dbReference>
<dbReference type="InterPro" id="IPR050729">
    <property type="entry name" value="Rho-GAP"/>
</dbReference>
<feature type="region of interest" description="Disordered" evidence="2">
    <location>
        <begin position="1388"/>
        <end position="1445"/>
    </location>
</feature>
<feature type="compositionally biased region" description="Basic and acidic residues" evidence="2">
    <location>
        <begin position="446"/>
        <end position="475"/>
    </location>
</feature>
<evidence type="ECO:0000313" key="6">
    <source>
        <dbReference type="Proteomes" id="UP001303373"/>
    </source>
</evidence>
<dbReference type="PANTHER" id="PTHR23176:SF129">
    <property type="entry name" value="RHO GTPASE ACTIVATING PROTEIN AT 16F, ISOFORM E-RELATED"/>
    <property type="match status" value="1"/>
</dbReference>
<dbReference type="GO" id="GO:0007165">
    <property type="term" value="P:signal transduction"/>
    <property type="evidence" value="ECO:0007669"/>
    <property type="project" value="InterPro"/>
</dbReference>
<dbReference type="SUPFAM" id="SSF50729">
    <property type="entry name" value="PH domain-like"/>
    <property type="match status" value="1"/>
</dbReference>
<gene>
    <name evidence="5" type="ORF">R9X50_00658900</name>
</gene>
<organism evidence="5 6">
    <name type="scientific">Acrodontium crateriforme</name>
    <dbReference type="NCBI Taxonomy" id="150365"/>
    <lineage>
        <taxon>Eukaryota</taxon>
        <taxon>Fungi</taxon>
        <taxon>Dikarya</taxon>
        <taxon>Ascomycota</taxon>
        <taxon>Pezizomycotina</taxon>
        <taxon>Dothideomycetes</taxon>
        <taxon>Dothideomycetidae</taxon>
        <taxon>Mycosphaerellales</taxon>
        <taxon>Teratosphaeriaceae</taxon>
        <taxon>Acrodontium</taxon>
    </lineage>
</organism>
<feature type="region of interest" description="Disordered" evidence="2">
    <location>
        <begin position="551"/>
        <end position="631"/>
    </location>
</feature>
<feature type="compositionally biased region" description="Pro residues" evidence="2">
    <location>
        <begin position="611"/>
        <end position="621"/>
    </location>
</feature>
<dbReference type="PROSITE" id="PS50238">
    <property type="entry name" value="RHOGAP"/>
    <property type="match status" value="1"/>
</dbReference>
<dbReference type="GO" id="GO:0005938">
    <property type="term" value="C:cell cortex"/>
    <property type="evidence" value="ECO:0007669"/>
    <property type="project" value="UniProtKB-ARBA"/>
</dbReference>
<dbReference type="SMART" id="SM00324">
    <property type="entry name" value="RhoGAP"/>
    <property type="match status" value="1"/>
</dbReference>
<feature type="compositionally biased region" description="Low complexity" evidence="2">
    <location>
        <begin position="244"/>
        <end position="258"/>
    </location>
</feature>
<feature type="compositionally biased region" description="Polar residues" evidence="2">
    <location>
        <begin position="1422"/>
        <end position="1433"/>
    </location>
</feature>
<dbReference type="SMART" id="SM00233">
    <property type="entry name" value="PH"/>
    <property type="match status" value="1"/>
</dbReference>
<dbReference type="PANTHER" id="PTHR23176">
    <property type="entry name" value="RHO/RAC/CDC GTPASE-ACTIVATING PROTEIN"/>
    <property type="match status" value="1"/>
</dbReference>
<feature type="compositionally biased region" description="Polar residues" evidence="2">
    <location>
        <begin position="268"/>
        <end position="291"/>
    </location>
</feature>
<feature type="domain" description="Rho-GAP" evidence="4">
    <location>
        <begin position="1127"/>
        <end position="1342"/>
    </location>
</feature>
<feature type="compositionally biased region" description="Basic and acidic residues" evidence="2">
    <location>
        <begin position="344"/>
        <end position="362"/>
    </location>
</feature>
<evidence type="ECO:0000259" key="4">
    <source>
        <dbReference type="PROSITE" id="PS50238"/>
    </source>
</evidence>
<sequence>MSSQPTADSQRETPIRHPPRVSSASHNAVSAVDANRNSPRRDADPVAPLSDLRDSNSTHPSSKLQRNTAVDEPHSSVTRGVLTPLRDGGVKQRSSHQSHSSALRNVTGLTPSPVSSPNSPTMTSSGKGPLRLDSQSNMPRTVSIDSTVSSISTASARPAGSGANRASQDPTGPQDAASAIAAYGSAEAAIQKLISEKNQTASHNAQLWRLVEKQRSMILGLNKDLEKSLKEKERYRRKLKDHLVQSVSAPSLSSSAQLADDEPETRESSQSPALTTEQRDLSSMSAVSATFRNIGGENEKMTELSTKASPGGGRFDTPQDGPHQRSPGLPSTPQSVSSGLGSMREPRQDHESTIASSDRTENLKPVMTNTPPASPKAHGTLPKLVTSSAKHRSSPSQTSVLGSPNTTQSFSSPKQGTRKAPPAPLQLSPRPVVDVSNNAVDVSSSDYEHDPESARADHFSRGRRMTREEDDRQREATAQQEEAERSKSKKSKKSKSKSQDAGVPAGAPNHPAARPILLERMPEPRMSAQNASDLDDPVAILRQRALSDTAQSMAKSATVPALLSPGLPMSPRPIDRPMNSPMPRPPNKVFNSMPMSPKSGMSGLPLSPRAPRQPVPMPPQIPLTMASPHGARAEPYHQIHSQQNSLASFLKGSDSSPEEDLPAYSAENDAKSPGEVYSGFVTEQFPGLLLPPNALPSVIVKTSSSRMRPSRLSYMAPKTDENPVLTLSVHTRSDNKQLWRVEKTLGAMSILDSQIKSVSAFRDRLPDKAMFTGHAPAKIDARRTAIDSYLENLLECVLDERAAMVMCHFLSADAIGADGTGDYFPPSATTDTRPDTPVVATRPQRAGYLTKRGKNFGGWKARYFVLDGPHLRYFEGPGGAHLGSIKLQNAQIGKQSANTPQNQQEDEDNQFRHAFLILEPKRKDSSSLVRHVLCAESDEERDSWVEALLHYVDMKEDDENALKAPSAGIKADINGSRSPRLQRSLNNLKASSSKDAFQKEDPFRSVGYSDVASGDAPIFGVPPKADTPSPIHDGSSTSSHDRTSSSNHPVISGPTNLTVISNAGDWGMRQPMTPLTKEPKDKKRSMFSAFRGRASSDLVGGDKSVTSPGLPPSDNNSPSDVRAVFGVPLVEAVEVSRPASVTTELPAVVYRCIEYLTAKNAISEEGIFRLSGSNTVIKSLKDRFNTEGDIDLVADEIYYDIHAVASLLKMYLRELPASILTRELHLEFLQCLESHGQEKIIALNILVNRLPKPNRALLEALSAFLLSIVNNADVNKMNVRNVGIVFAPTLNVPAPLISSFVEDQAAIFGSPVAESESPISVHEISSHAPQSSELRSPRKQMFSDLPTPAYNQTSFQSYGNPLYGADIGMIPMQPSYNSYQMAPQGEGGFGSLNDALRSPTMYSHSQTNSAPFRPRREGDMPTVNSVGSPQRRPSTSRHHQEGADF</sequence>
<evidence type="ECO:0000313" key="5">
    <source>
        <dbReference type="EMBL" id="WPH03706.1"/>
    </source>
</evidence>
<feature type="compositionally biased region" description="Low complexity" evidence="2">
    <location>
        <begin position="432"/>
        <end position="445"/>
    </location>
</feature>
<feature type="compositionally biased region" description="Polar residues" evidence="2">
    <location>
        <begin position="1400"/>
        <end position="1410"/>
    </location>
</feature>
<accession>A0AAQ3RBM9</accession>
<keyword evidence="6" id="KW-1185">Reference proteome</keyword>
<reference evidence="5 6" key="1">
    <citation type="submission" date="2023-11" db="EMBL/GenBank/DDBJ databases">
        <title>An acidophilic fungus is an integral part of prey digestion in a carnivorous sundew plant.</title>
        <authorList>
            <person name="Tsai I.J."/>
        </authorList>
    </citation>
    <scope>NUCLEOTIDE SEQUENCE [LARGE SCALE GENOMIC DNA]</scope>
    <source>
        <strain evidence="5">169a</strain>
    </source>
</reference>
<keyword evidence="1" id="KW-0343">GTPase activation</keyword>
<evidence type="ECO:0000259" key="3">
    <source>
        <dbReference type="PROSITE" id="PS50003"/>
    </source>
</evidence>
<dbReference type="FunFam" id="2.30.29.30:FF:000452">
    <property type="entry name" value="Rho GTPase activator (Bem3)"/>
    <property type="match status" value="1"/>
</dbReference>
<dbReference type="Pfam" id="PF00620">
    <property type="entry name" value="RhoGAP"/>
    <property type="match status" value="1"/>
</dbReference>
<feature type="compositionally biased region" description="Polar residues" evidence="2">
    <location>
        <begin position="394"/>
        <end position="415"/>
    </location>
</feature>